<feature type="domain" description="ANTAR" evidence="3">
    <location>
        <begin position="127"/>
        <end position="188"/>
    </location>
</feature>
<dbReference type="RefSeq" id="WP_097524481.1">
    <property type="nucleotide sequence ID" value="NZ_LODU01000012.1"/>
</dbReference>
<dbReference type="Pfam" id="PF03861">
    <property type="entry name" value="ANTAR"/>
    <property type="match status" value="1"/>
</dbReference>
<reference evidence="4 5" key="1">
    <citation type="journal article" date="2014" name="Syst. Appl. Microbiol.">
        <title>Microsymbionts of Phaseolus vulgaris in acid and alkaline soils of Mexico.</title>
        <authorList>
            <person name="Verastegui-Valdes M.M."/>
            <person name="Zhang Y.J."/>
            <person name="Rivera-Orduna F.N."/>
            <person name="Cheng H.P."/>
            <person name="Sui X.H."/>
            <person name="Wang E.T."/>
        </authorList>
    </citation>
    <scope>NUCLEOTIDE SEQUENCE [LARGE SCALE GENOMIC DNA]</scope>
    <source>
        <strain evidence="4 5">FG01</strain>
    </source>
</reference>
<dbReference type="Gene3D" id="1.10.10.10">
    <property type="entry name" value="Winged helix-like DNA-binding domain superfamily/Winged helix DNA-binding domain"/>
    <property type="match status" value="1"/>
</dbReference>
<dbReference type="PROSITE" id="PS50921">
    <property type="entry name" value="ANTAR"/>
    <property type="match status" value="1"/>
</dbReference>
<evidence type="ECO:0000256" key="1">
    <source>
        <dbReference type="PROSITE-ProRule" id="PRU00169"/>
    </source>
</evidence>
<dbReference type="PROSITE" id="PS50110">
    <property type="entry name" value="RESPONSE_REGULATORY"/>
    <property type="match status" value="1"/>
</dbReference>
<dbReference type="GO" id="GO:0003723">
    <property type="term" value="F:RNA binding"/>
    <property type="evidence" value="ECO:0007669"/>
    <property type="project" value="InterPro"/>
</dbReference>
<proteinExistence type="predicted"/>
<dbReference type="InterPro" id="IPR001789">
    <property type="entry name" value="Sig_transdc_resp-reg_receiver"/>
</dbReference>
<dbReference type="SMART" id="SM01012">
    <property type="entry name" value="ANTAR"/>
    <property type="match status" value="1"/>
</dbReference>
<dbReference type="InterPro" id="IPR005561">
    <property type="entry name" value="ANTAR"/>
</dbReference>
<evidence type="ECO:0000313" key="5">
    <source>
        <dbReference type="Proteomes" id="UP000237511"/>
    </source>
</evidence>
<dbReference type="InterPro" id="IPR036388">
    <property type="entry name" value="WH-like_DNA-bd_sf"/>
</dbReference>
<keyword evidence="1" id="KW-0597">Phosphoprotein</keyword>
<protein>
    <submittedName>
        <fullName evidence="4">Two-component system response regulator</fullName>
    </submittedName>
</protein>
<dbReference type="SUPFAM" id="SSF52172">
    <property type="entry name" value="CheY-like"/>
    <property type="match status" value="1"/>
</dbReference>
<dbReference type="EMBL" id="LODU01000012">
    <property type="protein sequence ID" value="POH34298.1"/>
    <property type="molecule type" value="Genomic_DNA"/>
</dbReference>
<comment type="caution">
    <text evidence="4">The sequence shown here is derived from an EMBL/GenBank/DDBJ whole genome shotgun (WGS) entry which is preliminary data.</text>
</comment>
<evidence type="ECO:0000259" key="2">
    <source>
        <dbReference type="PROSITE" id="PS50110"/>
    </source>
</evidence>
<dbReference type="InterPro" id="IPR008327">
    <property type="entry name" value="Sig_transdc_resp-reg_antiterm"/>
</dbReference>
<evidence type="ECO:0000259" key="3">
    <source>
        <dbReference type="PROSITE" id="PS50921"/>
    </source>
</evidence>
<gene>
    <name evidence="4" type="ORF">ATY31_07490</name>
</gene>
<feature type="modified residue" description="4-aspartylphosphate" evidence="1">
    <location>
        <position position="57"/>
    </location>
</feature>
<dbReference type="AlphaFoldDB" id="A0A2S3YRP2"/>
<sequence length="196" mass="21952">MSHQDLTILVIDENAIRASIIEEGLREAGHRNVTVIHEVHGVARIIETLQPDVIVIDIENPNRDMMEHLFQLTRTVGRPIAMFVDRSDTASIEAAVEAGVSAYVIDGLRKERVKPILDMAVSRFNAFSRLQRELAEAKSALEERKLVERAKGILMKMRGLSEEEAFTLLRQTAMNEKKKISEIAQSVVTAAGLLIR</sequence>
<dbReference type="InterPro" id="IPR011006">
    <property type="entry name" value="CheY-like_superfamily"/>
</dbReference>
<dbReference type="GO" id="GO:0000160">
    <property type="term" value="P:phosphorelay signal transduction system"/>
    <property type="evidence" value="ECO:0007669"/>
    <property type="project" value="InterPro"/>
</dbReference>
<name>A0A2S3YRP2_9HYPH</name>
<evidence type="ECO:0000313" key="4">
    <source>
        <dbReference type="EMBL" id="POH34298.1"/>
    </source>
</evidence>
<dbReference type="PIRSF" id="PIRSF036382">
    <property type="entry name" value="RR_antiterm"/>
    <property type="match status" value="1"/>
</dbReference>
<dbReference type="SMART" id="SM00448">
    <property type="entry name" value="REC"/>
    <property type="match status" value="1"/>
</dbReference>
<dbReference type="Gene3D" id="3.40.50.2300">
    <property type="match status" value="1"/>
</dbReference>
<organism evidence="4 5">
    <name type="scientific">Sinorhizobium americanum</name>
    <dbReference type="NCBI Taxonomy" id="194963"/>
    <lineage>
        <taxon>Bacteria</taxon>
        <taxon>Pseudomonadati</taxon>
        <taxon>Pseudomonadota</taxon>
        <taxon>Alphaproteobacteria</taxon>
        <taxon>Hyphomicrobiales</taxon>
        <taxon>Rhizobiaceae</taxon>
        <taxon>Sinorhizobium/Ensifer group</taxon>
        <taxon>Sinorhizobium</taxon>
    </lineage>
</organism>
<dbReference type="PANTHER" id="PTHR43367">
    <property type="match status" value="1"/>
</dbReference>
<accession>A0A2S3YRP2</accession>
<dbReference type="Pfam" id="PF00072">
    <property type="entry name" value="Response_reg"/>
    <property type="match status" value="1"/>
</dbReference>
<feature type="domain" description="Response regulatory" evidence="2">
    <location>
        <begin position="7"/>
        <end position="121"/>
    </location>
</feature>
<dbReference type="Proteomes" id="UP000237511">
    <property type="component" value="Unassembled WGS sequence"/>
</dbReference>
<dbReference type="PANTHER" id="PTHR43367:SF1">
    <property type="entry name" value="TWO-COMPONENT RESPONSE REGULATOR-LIKE APRR6-RELATED"/>
    <property type="match status" value="1"/>
</dbReference>